<evidence type="ECO:0000313" key="3">
    <source>
        <dbReference type="Proteomes" id="UP000481153"/>
    </source>
</evidence>
<keyword evidence="3" id="KW-1185">Reference proteome</keyword>
<reference evidence="2 3" key="1">
    <citation type="submission" date="2019-07" db="EMBL/GenBank/DDBJ databases">
        <title>Genomics analysis of Aphanomyces spp. identifies a new class of oomycete effector associated with host adaptation.</title>
        <authorList>
            <person name="Gaulin E."/>
        </authorList>
    </citation>
    <scope>NUCLEOTIDE SEQUENCE [LARGE SCALE GENOMIC DNA]</scope>
    <source>
        <strain evidence="2 3">ATCC 201684</strain>
    </source>
</reference>
<protein>
    <submittedName>
        <fullName evidence="2">Uncharacterized protein</fullName>
    </submittedName>
</protein>
<dbReference type="AlphaFoldDB" id="A0A6G0XYU5"/>
<evidence type="ECO:0000313" key="2">
    <source>
        <dbReference type="EMBL" id="KAF0745760.1"/>
    </source>
</evidence>
<organism evidence="2 3">
    <name type="scientific">Aphanomyces euteiches</name>
    <dbReference type="NCBI Taxonomy" id="100861"/>
    <lineage>
        <taxon>Eukaryota</taxon>
        <taxon>Sar</taxon>
        <taxon>Stramenopiles</taxon>
        <taxon>Oomycota</taxon>
        <taxon>Saprolegniomycetes</taxon>
        <taxon>Saprolegniales</taxon>
        <taxon>Verrucalvaceae</taxon>
        <taxon>Aphanomyces</taxon>
    </lineage>
</organism>
<name>A0A6G0XYU5_9STRA</name>
<accession>A0A6G0XYU5</accession>
<sequence length="119" mass="13552">MRPSRVANIQLELGLATYATTWTTLLSSLSEARPRQSVGNVGRLLFIIHLMREADLLSLDEYSALKDRIIKKVLLSEDGRASRFEGKRSSESARPSMSRPISSSREQRRRHCFDQFLSV</sequence>
<dbReference type="Proteomes" id="UP000481153">
    <property type="component" value="Unassembled WGS sequence"/>
</dbReference>
<dbReference type="VEuPathDB" id="FungiDB:AeMF1_000411"/>
<feature type="compositionally biased region" description="Basic and acidic residues" evidence="1">
    <location>
        <begin position="80"/>
        <end position="91"/>
    </location>
</feature>
<feature type="compositionally biased region" description="Low complexity" evidence="1">
    <location>
        <begin position="92"/>
        <end position="104"/>
    </location>
</feature>
<feature type="region of interest" description="Disordered" evidence="1">
    <location>
        <begin position="80"/>
        <end position="109"/>
    </location>
</feature>
<gene>
    <name evidence="2" type="ORF">Ae201684_000208</name>
</gene>
<evidence type="ECO:0000256" key="1">
    <source>
        <dbReference type="SAM" id="MobiDB-lite"/>
    </source>
</evidence>
<proteinExistence type="predicted"/>
<comment type="caution">
    <text evidence="2">The sequence shown here is derived from an EMBL/GenBank/DDBJ whole genome shotgun (WGS) entry which is preliminary data.</text>
</comment>
<dbReference type="EMBL" id="VJMJ01000001">
    <property type="protein sequence ID" value="KAF0745760.1"/>
    <property type="molecule type" value="Genomic_DNA"/>
</dbReference>